<keyword evidence="4" id="KW-0813">Transport</keyword>
<evidence type="ECO:0000256" key="4">
    <source>
        <dbReference type="ARBA" id="ARBA00022448"/>
    </source>
</evidence>
<evidence type="ECO:0000256" key="5">
    <source>
        <dbReference type="ARBA" id="ARBA00022449"/>
    </source>
</evidence>
<evidence type="ECO:0000256" key="10">
    <source>
        <dbReference type="ARBA" id="ARBA00023136"/>
    </source>
</evidence>
<dbReference type="Proteomes" id="UP000481872">
    <property type="component" value="Unassembled WGS sequence"/>
</dbReference>
<feature type="transmembrane region" description="Helical" evidence="12">
    <location>
        <begin position="391"/>
        <end position="410"/>
    </location>
</feature>
<keyword evidence="14" id="KW-1185">Reference proteome</keyword>
<evidence type="ECO:0000256" key="9">
    <source>
        <dbReference type="ARBA" id="ARBA00023065"/>
    </source>
</evidence>
<dbReference type="PIRSF" id="PIRSF006603">
    <property type="entry name" value="DinF"/>
    <property type="match status" value="1"/>
</dbReference>
<keyword evidence="6" id="KW-1003">Cell membrane</keyword>
<feature type="transmembrane region" description="Helical" evidence="12">
    <location>
        <begin position="12"/>
        <end position="35"/>
    </location>
</feature>
<evidence type="ECO:0000256" key="8">
    <source>
        <dbReference type="ARBA" id="ARBA00022989"/>
    </source>
</evidence>
<proteinExistence type="predicted"/>
<feature type="transmembrane region" description="Helical" evidence="12">
    <location>
        <begin position="160"/>
        <end position="181"/>
    </location>
</feature>
<dbReference type="InterPro" id="IPR002528">
    <property type="entry name" value="MATE_fam"/>
</dbReference>
<feature type="transmembrane region" description="Helical" evidence="12">
    <location>
        <begin position="193"/>
        <end position="214"/>
    </location>
</feature>
<keyword evidence="5" id="KW-0050">Antiport</keyword>
<comment type="caution">
    <text evidence="13">The sequence shown here is derived from an EMBL/GenBank/DDBJ whole genome shotgun (WGS) entry which is preliminary data.</text>
</comment>
<keyword evidence="10 12" id="KW-0472">Membrane</keyword>
<keyword evidence="8 12" id="KW-1133">Transmembrane helix</keyword>
<dbReference type="PANTHER" id="PTHR43298">
    <property type="entry name" value="MULTIDRUG RESISTANCE PROTEIN NORM-RELATED"/>
    <property type="match status" value="1"/>
</dbReference>
<evidence type="ECO:0000256" key="12">
    <source>
        <dbReference type="SAM" id="Phobius"/>
    </source>
</evidence>
<feature type="transmembrane region" description="Helical" evidence="12">
    <location>
        <begin position="359"/>
        <end position="379"/>
    </location>
</feature>
<name>A0A6M0H0A1_9CLOT</name>
<dbReference type="GO" id="GO:0005886">
    <property type="term" value="C:plasma membrane"/>
    <property type="evidence" value="ECO:0007669"/>
    <property type="project" value="UniProtKB-SubCell"/>
</dbReference>
<evidence type="ECO:0000256" key="7">
    <source>
        <dbReference type="ARBA" id="ARBA00022692"/>
    </source>
</evidence>
<feature type="transmembrane region" description="Helical" evidence="12">
    <location>
        <begin position="131"/>
        <end position="148"/>
    </location>
</feature>
<reference evidence="13 14" key="1">
    <citation type="submission" date="2020-02" db="EMBL/GenBank/DDBJ databases">
        <title>Genome assembly of a novel Clostridium senegalense strain.</title>
        <authorList>
            <person name="Gupta T.B."/>
            <person name="Jauregui R."/>
            <person name="Maclean P."/>
            <person name="Nawarathana A."/>
            <person name="Brightwell G."/>
        </authorList>
    </citation>
    <scope>NUCLEOTIDE SEQUENCE [LARGE SCALE GENOMIC DNA]</scope>
    <source>
        <strain evidence="13 14">AGRFS4</strain>
    </source>
</reference>
<evidence type="ECO:0000256" key="6">
    <source>
        <dbReference type="ARBA" id="ARBA00022475"/>
    </source>
</evidence>
<comment type="subcellular location">
    <subcellularLocation>
        <location evidence="2">Cell membrane</location>
        <topology evidence="2">Multi-pass membrane protein</topology>
    </subcellularLocation>
</comment>
<keyword evidence="9" id="KW-0406">Ion transport</keyword>
<protein>
    <recommendedName>
        <fullName evidence="3">Probable multidrug resistance protein NorM</fullName>
    </recommendedName>
    <alternativeName>
        <fullName evidence="11">Multidrug-efflux transporter</fullName>
    </alternativeName>
</protein>
<dbReference type="AlphaFoldDB" id="A0A6M0H0A1"/>
<dbReference type="PANTHER" id="PTHR43298:SF4">
    <property type="entry name" value="DRUG_SODIUM ANTIPORTER"/>
    <property type="match status" value="1"/>
</dbReference>
<dbReference type="GO" id="GO:0042910">
    <property type="term" value="F:xenobiotic transmembrane transporter activity"/>
    <property type="evidence" value="ECO:0007669"/>
    <property type="project" value="InterPro"/>
</dbReference>
<dbReference type="EMBL" id="JAAGPU010000004">
    <property type="protein sequence ID" value="NEU04009.1"/>
    <property type="molecule type" value="Genomic_DNA"/>
</dbReference>
<comment type="function">
    <text evidence="1">Multidrug efflux pump.</text>
</comment>
<organism evidence="13 14">
    <name type="scientific">Clostridium senegalense</name>
    <dbReference type="NCBI Taxonomy" id="1465809"/>
    <lineage>
        <taxon>Bacteria</taxon>
        <taxon>Bacillati</taxon>
        <taxon>Bacillota</taxon>
        <taxon>Clostridia</taxon>
        <taxon>Eubacteriales</taxon>
        <taxon>Clostridiaceae</taxon>
        <taxon>Clostridium</taxon>
    </lineage>
</organism>
<feature type="transmembrane region" description="Helical" evidence="12">
    <location>
        <begin position="416"/>
        <end position="437"/>
    </location>
</feature>
<gene>
    <name evidence="13" type="ORF">G3M99_03900</name>
</gene>
<dbReference type="InterPro" id="IPR048279">
    <property type="entry name" value="MdtK-like"/>
</dbReference>
<dbReference type="Pfam" id="PF01554">
    <property type="entry name" value="MatE"/>
    <property type="match status" value="2"/>
</dbReference>
<dbReference type="GO" id="GO:0006811">
    <property type="term" value="P:monoatomic ion transport"/>
    <property type="evidence" value="ECO:0007669"/>
    <property type="project" value="UniProtKB-KW"/>
</dbReference>
<feature type="transmembrane region" description="Helical" evidence="12">
    <location>
        <begin position="88"/>
        <end position="111"/>
    </location>
</feature>
<feature type="transmembrane region" description="Helical" evidence="12">
    <location>
        <begin position="317"/>
        <end position="339"/>
    </location>
</feature>
<evidence type="ECO:0000256" key="2">
    <source>
        <dbReference type="ARBA" id="ARBA00004651"/>
    </source>
</evidence>
<dbReference type="RefSeq" id="WP_199869248.1">
    <property type="nucleotide sequence ID" value="NZ_JAAGPU010000004.1"/>
</dbReference>
<dbReference type="NCBIfam" id="TIGR00797">
    <property type="entry name" value="matE"/>
    <property type="match status" value="1"/>
</dbReference>
<keyword evidence="7 12" id="KW-0812">Transmembrane</keyword>
<evidence type="ECO:0000256" key="11">
    <source>
        <dbReference type="ARBA" id="ARBA00031636"/>
    </source>
</evidence>
<accession>A0A6M0H0A1</accession>
<dbReference type="InterPro" id="IPR050222">
    <property type="entry name" value="MATE_MdtK"/>
</dbReference>
<sequence length="451" mass="50010">MKKEEAKEVLQIAVPAVGEMILYMMTGVLDTLMIGRYGGQLSVSAVGISWEILNVFANIFVIMGICVAITSMVSRLYGAKQMDTAEEYASICSFIGIIIIFFCITIIFTFADKILKLAGCTPEVLLISKRFIRIVCIGMFFNMTTSLLSSIQRSYGNTKIPLIGSLILIIVNLTLDYSLIFGKFGFPELGIDGAAIATVIAQICSFLFALYYILTKSKIKIKLHYITDITFNKLKHIFKLSIPASLQEGAFSISRLLTTFMIMRLGTLSFSANTITESLESLSYMPGWGFAVACTSMVGNKFGEEDYKGAKRCANNCAVLGLIVMLCVASLFILIPELLIKLFIGSTEIDVIKLGTKCLMIASLQQPTMAFSMIYGGALKGIGNTTTPFKISLFTGWCIRLPLTFYFIFIKKLSVTYFWSICVIQWFVDAILIYIAYRKNFSTFCKKEGVS</sequence>
<evidence type="ECO:0000256" key="3">
    <source>
        <dbReference type="ARBA" id="ARBA00020268"/>
    </source>
</evidence>
<dbReference type="GO" id="GO:0015297">
    <property type="term" value="F:antiporter activity"/>
    <property type="evidence" value="ECO:0007669"/>
    <property type="project" value="UniProtKB-KW"/>
</dbReference>
<dbReference type="CDD" id="cd13137">
    <property type="entry name" value="MATE_NorM_like"/>
    <property type="match status" value="1"/>
</dbReference>
<evidence type="ECO:0000313" key="14">
    <source>
        <dbReference type="Proteomes" id="UP000481872"/>
    </source>
</evidence>
<feature type="transmembrane region" description="Helical" evidence="12">
    <location>
        <begin position="55"/>
        <end position="76"/>
    </location>
</feature>
<evidence type="ECO:0000256" key="1">
    <source>
        <dbReference type="ARBA" id="ARBA00003408"/>
    </source>
</evidence>
<evidence type="ECO:0000313" key="13">
    <source>
        <dbReference type="EMBL" id="NEU04009.1"/>
    </source>
</evidence>